<proteinExistence type="inferred from homology"/>
<dbReference type="SUPFAM" id="SSF56601">
    <property type="entry name" value="beta-lactamase/transpeptidase-like"/>
    <property type="match status" value="1"/>
</dbReference>
<keyword evidence="3" id="KW-0378">Hydrolase</keyword>
<dbReference type="GO" id="GO:0009002">
    <property type="term" value="F:serine-type D-Ala-D-Ala carboxypeptidase activity"/>
    <property type="evidence" value="ECO:0007669"/>
    <property type="project" value="InterPro"/>
</dbReference>
<feature type="binding site" evidence="8">
    <location>
        <position position="279"/>
    </location>
    <ligand>
        <name>substrate</name>
    </ligand>
</feature>
<keyword evidence="13" id="KW-1185">Reference proteome</keyword>
<dbReference type="GO" id="GO:0006508">
    <property type="term" value="P:proteolysis"/>
    <property type="evidence" value="ECO:0007669"/>
    <property type="project" value="InterPro"/>
</dbReference>
<evidence type="ECO:0000256" key="10">
    <source>
        <dbReference type="SAM" id="SignalP"/>
    </source>
</evidence>
<dbReference type="RefSeq" id="WP_090395546.1">
    <property type="nucleotide sequence ID" value="NZ_FNEN01000001.1"/>
</dbReference>
<keyword evidence="4" id="KW-0133">Cell shape</keyword>
<dbReference type="GO" id="GO:0009252">
    <property type="term" value="P:peptidoglycan biosynthetic process"/>
    <property type="evidence" value="ECO:0007669"/>
    <property type="project" value="UniProtKB-KW"/>
</dbReference>
<feature type="active site" evidence="7">
    <location>
        <position position="146"/>
    </location>
</feature>
<dbReference type="Pfam" id="PF00768">
    <property type="entry name" value="Peptidase_S11"/>
    <property type="match status" value="2"/>
</dbReference>
<dbReference type="InterPro" id="IPR018044">
    <property type="entry name" value="Peptidase_S11"/>
</dbReference>
<evidence type="ECO:0000256" key="9">
    <source>
        <dbReference type="RuleBase" id="RU004016"/>
    </source>
</evidence>
<feature type="active site" description="Acyl-ester intermediate" evidence="7">
    <location>
        <position position="86"/>
    </location>
</feature>
<name>A0A1G8J646_9BACI</name>
<dbReference type="GO" id="GO:0071555">
    <property type="term" value="P:cell wall organization"/>
    <property type="evidence" value="ECO:0007669"/>
    <property type="project" value="UniProtKB-KW"/>
</dbReference>
<accession>A0A1G8J646</accession>
<reference evidence="12 13" key="1">
    <citation type="submission" date="2016-10" db="EMBL/GenBank/DDBJ databases">
        <authorList>
            <person name="de Groot N.N."/>
        </authorList>
    </citation>
    <scope>NUCLEOTIDE SEQUENCE [LARGE SCALE GENOMIC DNA]</scope>
    <source>
        <strain evidence="12 13">DSM 21771</strain>
    </source>
</reference>
<protein>
    <submittedName>
        <fullName evidence="12">D-alanyl-D-alanine carboxypeptidase</fullName>
    </submittedName>
</protein>
<keyword evidence="5" id="KW-0573">Peptidoglycan synthesis</keyword>
<sequence length="341" mass="37470">MRGFWTIVKICIALAFLAVISTEHPFDVSTFTGHSQKMTGLSEKSTITPMGTEDIDTEAEAAVLMDADTGNVLWERNAQEPLPPASMSKMMTMYLVLESLENGEFDLEDHVEISENAAGTGGASIYLRENSSMEVADLFQAMSLASANDAAVALAEHTAGSEDNFIERMNEKADEFGLSAHANFMNASGLPHENLEFESRMTARDTAIVGYHLLADYPNITELTEQPSFTLSYENQEWANTNALIASEDAEDVEMGAEQVELDVEFESEDLLAGVDGLKTGYTRMGGYSFIGTAEQQDQRLIAVVMRTDSAEERFKETQKILKAGFDFVNEESLMAGDPRE</sequence>
<gene>
    <name evidence="12" type="ORF">SAMN04488123_10140</name>
</gene>
<comment type="similarity">
    <text evidence="1 9">Belongs to the peptidase S11 family.</text>
</comment>
<feature type="domain" description="Peptidase S11 D-alanyl-D-alanine carboxypeptidase A N-terminal" evidence="11">
    <location>
        <begin position="53"/>
        <end position="249"/>
    </location>
</feature>
<evidence type="ECO:0000313" key="13">
    <source>
        <dbReference type="Proteomes" id="UP000198853"/>
    </source>
</evidence>
<evidence type="ECO:0000256" key="5">
    <source>
        <dbReference type="ARBA" id="ARBA00022984"/>
    </source>
</evidence>
<feature type="signal peptide" evidence="10">
    <location>
        <begin position="1"/>
        <end position="25"/>
    </location>
</feature>
<dbReference type="PANTHER" id="PTHR21581">
    <property type="entry name" value="D-ALANYL-D-ALANINE CARBOXYPEPTIDASE"/>
    <property type="match status" value="1"/>
</dbReference>
<evidence type="ECO:0000313" key="12">
    <source>
        <dbReference type="EMBL" id="SDI26562.1"/>
    </source>
</evidence>
<dbReference type="OrthoDB" id="9791132at2"/>
<dbReference type="PANTHER" id="PTHR21581:SF11">
    <property type="entry name" value="D-ALANYL-D-ALANINE CARBOXYPEPTIDASE DACA"/>
    <property type="match status" value="1"/>
</dbReference>
<feature type="active site" description="Proton acceptor" evidence="7">
    <location>
        <position position="89"/>
    </location>
</feature>
<evidence type="ECO:0000256" key="6">
    <source>
        <dbReference type="ARBA" id="ARBA00023316"/>
    </source>
</evidence>
<evidence type="ECO:0000256" key="3">
    <source>
        <dbReference type="ARBA" id="ARBA00022801"/>
    </source>
</evidence>
<dbReference type="AlphaFoldDB" id="A0A1G8J646"/>
<evidence type="ECO:0000256" key="8">
    <source>
        <dbReference type="PIRSR" id="PIRSR618044-2"/>
    </source>
</evidence>
<dbReference type="PRINTS" id="PR00725">
    <property type="entry name" value="DADACBPTASE1"/>
</dbReference>
<organism evidence="12 13">
    <name type="scientific">Natribacillus halophilus</name>
    <dbReference type="NCBI Taxonomy" id="549003"/>
    <lineage>
        <taxon>Bacteria</taxon>
        <taxon>Bacillati</taxon>
        <taxon>Bacillota</taxon>
        <taxon>Bacilli</taxon>
        <taxon>Bacillales</taxon>
        <taxon>Bacillaceae</taxon>
        <taxon>Natribacillus</taxon>
    </lineage>
</organism>
<keyword evidence="2 10" id="KW-0732">Signal</keyword>
<evidence type="ECO:0000259" key="11">
    <source>
        <dbReference type="Pfam" id="PF00768"/>
    </source>
</evidence>
<dbReference type="InterPro" id="IPR012338">
    <property type="entry name" value="Beta-lactam/transpept-like"/>
</dbReference>
<evidence type="ECO:0000256" key="1">
    <source>
        <dbReference type="ARBA" id="ARBA00007164"/>
    </source>
</evidence>
<dbReference type="Gene3D" id="3.40.710.10">
    <property type="entry name" value="DD-peptidase/beta-lactamase superfamily"/>
    <property type="match status" value="1"/>
</dbReference>
<feature type="chain" id="PRO_5038480159" evidence="10">
    <location>
        <begin position="26"/>
        <end position="341"/>
    </location>
</feature>
<keyword evidence="12" id="KW-0121">Carboxypeptidase</keyword>
<dbReference type="InterPro" id="IPR001967">
    <property type="entry name" value="Peptidase_S11_N"/>
</dbReference>
<dbReference type="EMBL" id="FNEN01000001">
    <property type="protein sequence ID" value="SDI26562.1"/>
    <property type="molecule type" value="Genomic_DNA"/>
</dbReference>
<dbReference type="Proteomes" id="UP000198853">
    <property type="component" value="Unassembled WGS sequence"/>
</dbReference>
<keyword evidence="6" id="KW-0961">Cell wall biogenesis/degradation</keyword>
<evidence type="ECO:0000256" key="7">
    <source>
        <dbReference type="PIRSR" id="PIRSR618044-1"/>
    </source>
</evidence>
<dbReference type="GO" id="GO:0008360">
    <property type="term" value="P:regulation of cell shape"/>
    <property type="evidence" value="ECO:0007669"/>
    <property type="project" value="UniProtKB-KW"/>
</dbReference>
<keyword evidence="12" id="KW-0645">Protease</keyword>
<evidence type="ECO:0000256" key="2">
    <source>
        <dbReference type="ARBA" id="ARBA00022729"/>
    </source>
</evidence>
<feature type="domain" description="Peptidase S11 D-alanyl-D-alanine carboxypeptidase A N-terminal" evidence="11">
    <location>
        <begin position="274"/>
        <end position="308"/>
    </location>
</feature>
<evidence type="ECO:0000256" key="4">
    <source>
        <dbReference type="ARBA" id="ARBA00022960"/>
    </source>
</evidence>